<dbReference type="AlphaFoldDB" id="A0ABC8S798"/>
<evidence type="ECO:0000313" key="1">
    <source>
        <dbReference type="EMBL" id="CAK9150913.1"/>
    </source>
</evidence>
<accession>A0ABC8S798</accession>
<evidence type="ECO:0000313" key="2">
    <source>
        <dbReference type="Proteomes" id="UP001642360"/>
    </source>
</evidence>
<comment type="caution">
    <text evidence="1">The sequence shown here is derived from an EMBL/GenBank/DDBJ whole genome shotgun (WGS) entry which is preliminary data.</text>
</comment>
<dbReference type="EMBL" id="CAUOFW020002071">
    <property type="protein sequence ID" value="CAK9150913.1"/>
    <property type="molecule type" value="Genomic_DNA"/>
</dbReference>
<keyword evidence="2" id="KW-1185">Reference proteome</keyword>
<gene>
    <name evidence="1" type="ORF">ILEXP_LOCUS19067</name>
</gene>
<dbReference type="PANTHER" id="PTHR33710:SF71">
    <property type="entry name" value="ENDONUCLEASE_EXONUCLEASE_PHOSPHATASE DOMAIN-CONTAINING PROTEIN"/>
    <property type="match status" value="1"/>
</dbReference>
<proteinExistence type="predicted"/>
<protein>
    <submittedName>
        <fullName evidence="1">Uncharacterized protein</fullName>
    </submittedName>
</protein>
<reference evidence="1 2" key="1">
    <citation type="submission" date="2024-02" db="EMBL/GenBank/DDBJ databases">
        <authorList>
            <person name="Vignale AGUSTIN F."/>
            <person name="Sosa J E."/>
            <person name="Modenutti C."/>
        </authorList>
    </citation>
    <scope>NUCLEOTIDE SEQUENCE [LARGE SCALE GENOMIC DNA]</scope>
</reference>
<dbReference type="SUPFAM" id="SSF56219">
    <property type="entry name" value="DNase I-like"/>
    <property type="match status" value="1"/>
</dbReference>
<name>A0ABC8S798_9AQUA</name>
<dbReference type="PANTHER" id="PTHR33710">
    <property type="entry name" value="BNAC02G09200D PROTEIN"/>
    <property type="match status" value="1"/>
</dbReference>
<dbReference type="InterPro" id="IPR036691">
    <property type="entry name" value="Endo/exonu/phosph_ase_sf"/>
</dbReference>
<dbReference type="Proteomes" id="UP001642360">
    <property type="component" value="Unassembled WGS sequence"/>
</dbReference>
<organism evidence="1 2">
    <name type="scientific">Ilex paraguariensis</name>
    <name type="common">yerba mate</name>
    <dbReference type="NCBI Taxonomy" id="185542"/>
    <lineage>
        <taxon>Eukaryota</taxon>
        <taxon>Viridiplantae</taxon>
        <taxon>Streptophyta</taxon>
        <taxon>Embryophyta</taxon>
        <taxon>Tracheophyta</taxon>
        <taxon>Spermatophyta</taxon>
        <taxon>Magnoliopsida</taxon>
        <taxon>eudicotyledons</taxon>
        <taxon>Gunneridae</taxon>
        <taxon>Pentapetalae</taxon>
        <taxon>asterids</taxon>
        <taxon>campanulids</taxon>
        <taxon>Aquifoliales</taxon>
        <taxon>Aquifoliaceae</taxon>
        <taxon>Ilex</taxon>
    </lineage>
</organism>
<sequence>MFPQRLSLGSLFLWVEDFRRKNKDGVVDDCNLLGLGFRGYLYTWWNGSALPCSTKARLDRVWVSSSWLAKFPESSVTHLPAVD</sequence>